<dbReference type="FunFam" id="3.40.50.300:FF:000006">
    <property type="entry name" value="DNA-binding transcriptional regulator NtrC"/>
    <property type="match status" value="1"/>
</dbReference>
<dbReference type="InterPro" id="IPR011006">
    <property type="entry name" value="CheY-like_superfamily"/>
</dbReference>
<dbReference type="PRINTS" id="PR01590">
    <property type="entry name" value="HTHFIS"/>
</dbReference>
<dbReference type="InterPro" id="IPR025943">
    <property type="entry name" value="Sigma_54_int_dom_ATP-bd_2"/>
</dbReference>
<dbReference type="SMART" id="SM00382">
    <property type="entry name" value="AAA"/>
    <property type="match status" value="1"/>
</dbReference>
<feature type="modified residue" description="4-aspartylphosphate" evidence="7">
    <location>
        <position position="58"/>
    </location>
</feature>
<dbReference type="PROSITE" id="PS50045">
    <property type="entry name" value="SIGMA54_INTERACT_4"/>
    <property type="match status" value="1"/>
</dbReference>
<evidence type="ECO:0000256" key="6">
    <source>
        <dbReference type="ARBA" id="ARBA00023163"/>
    </source>
</evidence>
<dbReference type="CDD" id="cd00009">
    <property type="entry name" value="AAA"/>
    <property type="match status" value="1"/>
</dbReference>
<dbReference type="GO" id="GO:0043565">
    <property type="term" value="F:sequence-specific DNA binding"/>
    <property type="evidence" value="ECO:0007669"/>
    <property type="project" value="InterPro"/>
</dbReference>
<dbReference type="EMBL" id="JADJEV010000004">
    <property type="protein sequence ID" value="MBK6974021.1"/>
    <property type="molecule type" value="Genomic_DNA"/>
</dbReference>
<dbReference type="Pfam" id="PF02954">
    <property type="entry name" value="HTH_8"/>
    <property type="match status" value="1"/>
</dbReference>
<dbReference type="Pfam" id="PF00072">
    <property type="entry name" value="Response_reg"/>
    <property type="match status" value="1"/>
</dbReference>
<dbReference type="InterPro" id="IPR058031">
    <property type="entry name" value="AAA_lid_NorR"/>
</dbReference>
<comment type="caution">
    <text evidence="10">The sequence shown here is derived from an EMBL/GenBank/DDBJ whole genome shotgun (WGS) entry which is preliminary data.</text>
</comment>
<dbReference type="Pfam" id="PF25601">
    <property type="entry name" value="AAA_lid_14"/>
    <property type="match status" value="1"/>
</dbReference>
<dbReference type="Pfam" id="PF00158">
    <property type="entry name" value="Sigma54_activat"/>
    <property type="match status" value="1"/>
</dbReference>
<dbReference type="PROSITE" id="PS00676">
    <property type="entry name" value="SIGMA54_INTERACT_2"/>
    <property type="match status" value="1"/>
</dbReference>
<dbReference type="InterPro" id="IPR001789">
    <property type="entry name" value="Sig_transdc_resp-reg_receiver"/>
</dbReference>
<dbReference type="InterPro" id="IPR002197">
    <property type="entry name" value="HTH_Fis"/>
</dbReference>
<dbReference type="PROSITE" id="PS00688">
    <property type="entry name" value="SIGMA54_INTERACT_3"/>
    <property type="match status" value="1"/>
</dbReference>
<keyword evidence="3" id="KW-0805">Transcription regulation</keyword>
<dbReference type="InterPro" id="IPR009057">
    <property type="entry name" value="Homeodomain-like_sf"/>
</dbReference>
<dbReference type="GO" id="GO:0006355">
    <property type="term" value="P:regulation of DNA-templated transcription"/>
    <property type="evidence" value="ECO:0007669"/>
    <property type="project" value="InterPro"/>
</dbReference>
<keyword evidence="7" id="KW-0597">Phosphoprotein</keyword>
<dbReference type="SUPFAM" id="SSF52172">
    <property type="entry name" value="CheY-like"/>
    <property type="match status" value="1"/>
</dbReference>
<dbReference type="Gene3D" id="1.10.8.60">
    <property type="match status" value="1"/>
</dbReference>
<dbReference type="InterPro" id="IPR003593">
    <property type="entry name" value="AAA+_ATPase"/>
</dbReference>
<proteinExistence type="predicted"/>
<dbReference type="FunFam" id="1.10.8.60:FF:000014">
    <property type="entry name" value="DNA-binding transcriptional regulator NtrC"/>
    <property type="match status" value="1"/>
</dbReference>
<name>A0A9D7HRZ0_9PROT</name>
<dbReference type="InterPro" id="IPR027417">
    <property type="entry name" value="P-loop_NTPase"/>
</dbReference>
<dbReference type="PANTHER" id="PTHR32071:SF113">
    <property type="entry name" value="ALGINATE BIOSYNTHESIS TRANSCRIPTIONAL REGULATORY PROTEIN ALGB"/>
    <property type="match status" value="1"/>
</dbReference>
<feature type="domain" description="Sigma-54 factor interaction" evidence="8">
    <location>
        <begin position="148"/>
        <end position="377"/>
    </location>
</feature>
<dbReference type="SMART" id="SM00448">
    <property type="entry name" value="REC"/>
    <property type="match status" value="1"/>
</dbReference>
<dbReference type="Proteomes" id="UP000807785">
    <property type="component" value="Unassembled WGS sequence"/>
</dbReference>
<keyword evidence="6" id="KW-0804">Transcription</keyword>
<evidence type="ECO:0000313" key="10">
    <source>
        <dbReference type="EMBL" id="MBK6974021.1"/>
    </source>
</evidence>
<gene>
    <name evidence="10" type="ORF">IPH26_14165</name>
</gene>
<dbReference type="InterPro" id="IPR002078">
    <property type="entry name" value="Sigma_54_int"/>
</dbReference>
<dbReference type="SUPFAM" id="SSF46689">
    <property type="entry name" value="Homeodomain-like"/>
    <property type="match status" value="1"/>
</dbReference>
<feature type="domain" description="Response regulatory" evidence="9">
    <location>
        <begin position="9"/>
        <end position="123"/>
    </location>
</feature>
<dbReference type="Gene3D" id="3.40.50.2300">
    <property type="match status" value="1"/>
</dbReference>
<dbReference type="PANTHER" id="PTHR32071">
    <property type="entry name" value="TRANSCRIPTIONAL REGULATORY PROTEIN"/>
    <property type="match status" value="1"/>
</dbReference>
<dbReference type="GO" id="GO:0000160">
    <property type="term" value="P:phosphorelay signal transduction system"/>
    <property type="evidence" value="ECO:0007669"/>
    <property type="project" value="InterPro"/>
</dbReference>
<sequence>MTSDTVVPRIAIVEDDAGQARQLGRILELEGFLTSHYASPLAALSAWAQAPPDLVLTDLNMPDMDGIALLEKMREAHPGLPVIMMTAFGSVDTAKQALKLGAHDYLLKPIDVDELLVTLRKVLQTRQLKQENLTLRKQLKTQYQFERAIGAAPAWRRVMETVDAVADSEATALILGESGTGKELVAEAIHARSARAAGPLIKVHCAALPENLLEAELFGHEKGAFTGAAALRKGRFEEADGGTLFLDEVGEIAPPVQVKLLRVLQQKTFERLGSGATLKADFRLIAATNRDLQAEVKAGHFREDLYYRLNVIPIPLPPLRERREDIALLAQHFLAKANALNRKHVEGIGEAALDLLARYPFPGNVRELENLIERCVVLSRGTHIEPDDLPPELHGTPGAAPQATAGPVERLWRGELNLDALERLILEDAMQRSRGVQTEAARLLGISRRTLQYRLEKHGLSKSAPE</sequence>
<keyword evidence="1" id="KW-0547">Nucleotide-binding</keyword>
<organism evidence="10 11">
    <name type="scientific">Candidatus Methylophosphatis roskildensis</name>
    <dbReference type="NCBI Taxonomy" id="2899263"/>
    <lineage>
        <taxon>Bacteria</taxon>
        <taxon>Pseudomonadati</taxon>
        <taxon>Pseudomonadota</taxon>
        <taxon>Betaproteobacteria</taxon>
        <taxon>Nitrosomonadales</taxon>
        <taxon>Sterolibacteriaceae</taxon>
        <taxon>Candidatus Methylophosphatis</taxon>
    </lineage>
</organism>
<evidence type="ECO:0000256" key="3">
    <source>
        <dbReference type="ARBA" id="ARBA00023015"/>
    </source>
</evidence>
<evidence type="ECO:0000259" key="8">
    <source>
        <dbReference type="PROSITE" id="PS50045"/>
    </source>
</evidence>
<accession>A0A9D7HRZ0</accession>
<keyword evidence="4" id="KW-0238">DNA-binding</keyword>
<evidence type="ECO:0000256" key="7">
    <source>
        <dbReference type="PROSITE-ProRule" id="PRU00169"/>
    </source>
</evidence>
<protein>
    <submittedName>
        <fullName evidence="10">Sigma-54-dependent Fis family transcriptional regulator</fullName>
    </submittedName>
</protein>
<keyword evidence="5" id="KW-0010">Activator</keyword>
<dbReference type="Gene3D" id="3.40.50.300">
    <property type="entry name" value="P-loop containing nucleotide triphosphate hydrolases"/>
    <property type="match status" value="1"/>
</dbReference>
<evidence type="ECO:0000259" key="9">
    <source>
        <dbReference type="PROSITE" id="PS50110"/>
    </source>
</evidence>
<dbReference type="Gene3D" id="1.10.10.60">
    <property type="entry name" value="Homeodomain-like"/>
    <property type="match status" value="1"/>
</dbReference>
<dbReference type="GO" id="GO:0005524">
    <property type="term" value="F:ATP binding"/>
    <property type="evidence" value="ECO:0007669"/>
    <property type="project" value="UniProtKB-KW"/>
</dbReference>
<dbReference type="AlphaFoldDB" id="A0A9D7HRZ0"/>
<dbReference type="InterPro" id="IPR025944">
    <property type="entry name" value="Sigma_54_int_dom_CS"/>
</dbReference>
<reference evidence="10" key="1">
    <citation type="submission" date="2020-10" db="EMBL/GenBank/DDBJ databases">
        <title>Connecting structure to function with the recovery of over 1000 high-quality activated sludge metagenome-assembled genomes encoding full-length rRNA genes using long-read sequencing.</title>
        <authorList>
            <person name="Singleton C.M."/>
            <person name="Petriglieri F."/>
            <person name="Kristensen J.M."/>
            <person name="Kirkegaard R.H."/>
            <person name="Michaelsen T.Y."/>
            <person name="Andersen M.H."/>
            <person name="Karst S.M."/>
            <person name="Dueholm M.S."/>
            <person name="Nielsen P.H."/>
            <person name="Albertsen M."/>
        </authorList>
    </citation>
    <scope>NUCLEOTIDE SEQUENCE</scope>
    <source>
        <strain evidence="10">Bjer_18-Q3-R1-45_BAT3C.347</strain>
    </source>
</reference>
<evidence type="ECO:0000256" key="5">
    <source>
        <dbReference type="ARBA" id="ARBA00023159"/>
    </source>
</evidence>
<evidence type="ECO:0000313" key="11">
    <source>
        <dbReference type="Proteomes" id="UP000807785"/>
    </source>
</evidence>
<evidence type="ECO:0000256" key="1">
    <source>
        <dbReference type="ARBA" id="ARBA00022741"/>
    </source>
</evidence>
<dbReference type="SUPFAM" id="SSF52540">
    <property type="entry name" value="P-loop containing nucleoside triphosphate hydrolases"/>
    <property type="match status" value="1"/>
</dbReference>
<evidence type="ECO:0000256" key="2">
    <source>
        <dbReference type="ARBA" id="ARBA00022840"/>
    </source>
</evidence>
<evidence type="ECO:0000256" key="4">
    <source>
        <dbReference type="ARBA" id="ARBA00023125"/>
    </source>
</evidence>
<dbReference type="PROSITE" id="PS50110">
    <property type="entry name" value="RESPONSE_REGULATORY"/>
    <property type="match status" value="1"/>
</dbReference>
<keyword evidence="2" id="KW-0067">ATP-binding</keyword>